<organism evidence="1 2">
    <name type="scientific">Triparma retinervis</name>
    <dbReference type="NCBI Taxonomy" id="2557542"/>
    <lineage>
        <taxon>Eukaryota</taxon>
        <taxon>Sar</taxon>
        <taxon>Stramenopiles</taxon>
        <taxon>Ochrophyta</taxon>
        <taxon>Bolidophyceae</taxon>
        <taxon>Parmales</taxon>
        <taxon>Triparmaceae</taxon>
        <taxon>Triparma</taxon>
    </lineage>
</organism>
<dbReference type="AlphaFoldDB" id="A0A9W7DR72"/>
<comment type="caution">
    <text evidence="1">The sequence shown here is derived from an EMBL/GenBank/DDBJ whole genome shotgun (WGS) entry which is preliminary data.</text>
</comment>
<evidence type="ECO:0000313" key="2">
    <source>
        <dbReference type="Proteomes" id="UP001165082"/>
    </source>
</evidence>
<reference evidence="1" key="1">
    <citation type="submission" date="2022-07" db="EMBL/GenBank/DDBJ databases">
        <title>Genome analysis of Parmales, a sister group of diatoms, reveals the evolutionary specialization of diatoms from phago-mixotrophs to photoautotrophs.</title>
        <authorList>
            <person name="Ban H."/>
            <person name="Sato S."/>
            <person name="Yoshikawa S."/>
            <person name="Kazumasa Y."/>
            <person name="Nakamura Y."/>
            <person name="Ichinomiya M."/>
            <person name="Saitoh K."/>
            <person name="Sato N."/>
            <person name="Blanc-Mathieu R."/>
            <person name="Endo H."/>
            <person name="Kuwata A."/>
            <person name="Ogata H."/>
        </authorList>
    </citation>
    <scope>NUCLEOTIDE SEQUENCE</scope>
</reference>
<protein>
    <submittedName>
        <fullName evidence="1">Uncharacterized protein</fullName>
    </submittedName>
</protein>
<accession>A0A9W7DR72</accession>
<gene>
    <name evidence="1" type="ORF">TrRE_jg3410</name>
</gene>
<dbReference type="Proteomes" id="UP001165082">
    <property type="component" value="Unassembled WGS sequence"/>
</dbReference>
<keyword evidence="2" id="KW-1185">Reference proteome</keyword>
<proteinExistence type="predicted"/>
<dbReference type="OrthoDB" id="10495714at2759"/>
<dbReference type="EMBL" id="BRXZ01001975">
    <property type="protein sequence ID" value="GMH51320.1"/>
    <property type="molecule type" value="Genomic_DNA"/>
</dbReference>
<name>A0A9W7DR72_9STRA</name>
<evidence type="ECO:0000313" key="1">
    <source>
        <dbReference type="EMBL" id="GMH51320.1"/>
    </source>
</evidence>
<sequence length="211" mass="23330">MYKAAIGDAVKGLRGKEIDRRSLDRLVETFVGRLLDNLDNLDDLDEGGEVEDLVEMIKGGEEWRSFSLFDQLDMMDSDAASEYIAPAKILVARESEGLERAMEMLEKMEAEDMCQTESWEGIKGIIGEALEGGGKRGVKIVMKFQKVLMPTWRGELLLMLIEKGRRVWGGAGAEGGAYAAGLIRAVWIMLCGDLVESITSITPDNLNKILI</sequence>